<evidence type="ECO:0000313" key="4">
    <source>
        <dbReference type="Proteomes" id="UP000749471"/>
    </source>
</evidence>
<evidence type="ECO:0000256" key="1">
    <source>
        <dbReference type="SAM" id="Phobius"/>
    </source>
</evidence>
<dbReference type="RefSeq" id="WP_216522262.1">
    <property type="nucleotide sequence ID" value="NZ_JAHLPM010000028.1"/>
</dbReference>
<name>A0ABS6ECH3_9FIRM</name>
<dbReference type="PANTHER" id="PTHR30627">
    <property type="entry name" value="PEPTIDOGLYCAN D,D-TRANSPEPTIDASE"/>
    <property type="match status" value="1"/>
</dbReference>
<gene>
    <name evidence="3" type="ORF">KQI42_19715</name>
</gene>
<dbReference type="EMBL" id="JAHLPM010000028">
    <property type="protein sequence ID" value="MBU5440226.1"/>
    <property type="molecule type" value="Genomic_DNA"/>
</dbReference>
<feature type="domain" description="Penicillin-binding protein transpeptidase" evidence="2">
    <location>
        <begin position="238"/>
        <end position="543"/>
    </location>
</feature>
<sequence length="551" mass="61881">MTRFRKNIIHSRLQNFGYIVCLVFILLIGRLYYLQIYNNKDLKNQSLKQRGSEINLYPKRGIVYDKNLIPLTNRERVTTLVIPKDKLLKDKELLNEVKKNTRLSLVTFNEILNSNSKLIQIPLKQKMSIENGNNDMFMVDITNRYSQDNLLSHVLGYVNKSENRGEAGIEKVYDDLLKEGEKKSLFIEFDKGRKIILGGAYSVENNPNPKNPGGVKLTIDYPIQKIVETTLDENRERGSVIVADIKTGDILAMASRPNFNQEDIEGYLRGDDMALYNKAIQVSYPPGSLFKIVVLLAALEENPDYIYKDYYCKGYEEIKNLTINCNRINGHGNISLKNAFAKSCNSVFIQLGKDLGAEAIINMARKLGFGEKQNIGLLEEVEGNLPKGKELIGPAIGNISIGQGNIEATPLQITNMMITIANKGIQKDMSIVKGITTKDGEMIKEFYREKDKRVISEFNSEIAQKMLEEVVLSGTARSIDLSNIGGGAGKTGSAQAILNRRETIHGWFAGYYPVDSPKYAITVFIEEGNSGSKSAVPIFEKICKEIYSINR</sequence>
<proteinExistence type="predicted"/>
<keyword evidence="1" id="KW-0472">Membrane</keyword>
<keyword evidence="4" id="KW-1185">Reference proteome</keyword>
<evidence type="ECO:0000313" key="3">
    <source>
        <dbReference type="EMBL" id="MBU5440226.1"/>
    </source>
</evidence>
<accession>A0ABS6ECH3</accession>
<comment type="caution">
    <text evidence="3">The sequence shown here is derived from an EMBL/GenBank/DDBJ whole genome shotgun (WGS) entry which is preliminary data.</text>
</comment>
<reference evidence="3 4" key="1">
    <citation type="submission" date="2021-06" db="EMBL/GenBank/DDBJ databases">
        <authorList>
            <person name="Sun Q."/>
            <person name="Li D."/>
        </authorList>
    </citation>
    <scope>NUCLEOTIDE SEQUENCE [LARGE SCALE GENOMIC DNA]</scope>
    <source>
        <strain evidence="3 4">MSJ-40</strain>
    </source>
</reference>
<dbReference type="InterPro" id="IPR050515">
    <property type="entry name" value="Beta-lactam/transpept"/>
</dbReference>
<keyword evidence="1" id="KW-0812">Transmembrane</keyword>
<keyword evidence="1" id="KW-1133">Transmembrane helix</keyword>
<dbReference type="Proteomes" id="UP000749471">
    <property type="component" value="Unassembled WGS sequence"/>
</dbReference>
<protein>
    <recommendedName>
        <fullName evidence="2">Penicillin-binding protein transpeptidase domain-containing protein</fullName>
    </recommendedName>
</protein>
<feature type="transmembrane region" description="Helical" evidence="1">
    <location>
        <begin position="16"/>
        <end position="34"/>
    </location>
</feature>
<dbReference type="InterPro" id="IPR001460">
    <property type="entry name" value="PCN-bd_Tpept"/>
</dbReference>
<evidence type="ECO:0000259" key="2">
    <source>
        <dbReference type="Pfam" id="PF00905"/>
    </source>
</evidence>
<dbReference type="Pfam" id="PF00905">
    <property type="entry name" value="Transpeptidase"/>
    <property type="match status" value="1"/>
</dbReference>
<organism evidence="3 4">
    <name type="scientific">Tissierella simiarum</name>
    <dbReference type="NCBI Taxonomy" id="2841534"/>
    <lineage>
        <taxon>Bacteria</taxon>
        <taxon>Bacillati</taxon>
        <taxon>Bacillota</taxon>
        <taxon>Tissierellia</taxon>
        <taxon>Tissierellales</taxon>
        <taxon>Tissierellaceae</taxon>
        <taxon>Tissierella</taxon>
    </lineage>
</organism>